<comment type="caution">
    <text evidence="3">The sequence shown here is derived from an EMBL/GenBank/DDBJ whole genome shotgun (WGS) entry which is preliminary data.</text>
</comment>
<dbReference type="PANTHER" id="PTHR46112">
    <property type="entry name" value="AMINOPEPTIDASE"/>
    <property type="match status" value="1"/>
</dbReference>
<dbReference type="SUPFAM" id="SSF55920">
    <property type="entry name" value="Creatinase/aminopeptidase"/>
    <property type="match status" value="1"/>
</dbReference>
<evidence type="ECO:0000313" key="3">
    <source>
        <dbReference type="EMBL" id="TVZ74953.1"/>
    </source>
</evidence>
<reference evidence="3 4" key="1">
    <citation type="submission" date="2019-06" db="EMBL/GenBank/DDBJ databases">
        <title>Pac Bio to generate improved reference genome sequences for organisms with transposon mutant libraries (support for FEBA project).</title>
        <authorList>
            <person name="Blow M."/>
        </authorList>
    </citation>
    <scope>NUCLEOTIDE SEQUENCE [LARGE SCALE GENOMIC DNA]</scope>
    <source>
        <strain evidence="3 4">USDA 1844</strain>
    </source>
</reference>
<dbReference type="Pfam" id="PF01321">
    <property type="entry name" value="Creatinase_N"/>
    <property type="match status" value="1"/>
</dbReference>
<dbReference type="InterPro" id="IPR050659">
    <property type="entry name" value="Peptidase_M24B"/>
</dbReference>
<feature type="domain" description="Creatinase N-terminal" evidence="2">
    <location>
        <begin position="23"/>
        <end position="154"/>
    </location>
</feature>
<dbReference type="EMBL" id="VISO01000001">
    <property type="protein sequence ID" value="TVZ74953.1"/>
    <property type="molecule type" value="Genomic_DNA"/>
</dbReference>
<dbReference type="InterPro" id="IPR029149">
    <property type="entry name" value="Creatin/AminoP/Spt16_N"/>
</dbReference>
<feature type="domain" description="Peptidase M24" evidence="1">
    <location>
        <begin position="167"/>
        <end position="370"/>
    </location>
</feature>
<name>A0A559TK16_9HYPH</name>
<evidence type="ECO:0000259" key="1">
    <source>
        <dbReference type="Pfam" id="PF00557"/>
    </source>
</evidence>
<organism evidence="3 4">
    <name type="scientific">Rhizobium mongolense USDA 1844</name>
    <dbReference type="NCBI Taxonomy" id="1079460"/>
    <lineage>
        <taxon>Bacteria</taxon>
        <taxon>Pseudomonadati</taxon>
        <taxon>Pseudomonadota</taxon>
        <taxon>Alphaproteobacteria</taxon>
        <taxon>Hyphomicrobiales</taxon>
        <taxon>Rhizobiaceae</taxon>
        <taxon>Rhizobium/Agrobacterium group</taxon>
        <taxon>Rhizobium</taxon>
    </lineage>
</organism>
<accession>A0A559TK16</accession>
<dbReference type="Gene3D" id="3.90.230.10">
    <property type="entry name" value="Creatinase/methionine aminopeptidase superfamily"/>
    <property type="match status" value="1"/>
</dbReference>
<protein>
    <submittedName>
        <fullName evidence="3">Xaa-Pro aminopeptidase</fullName>
    </submittedName>
</protein>
<dbReference type="Gene3D" id="3.40.350.10">
    <property type="entry name" value="Creatinase/prolidase N-terminal domain"/>
    <property type="match status" value="1"/>
</dbReference>
<keyword evidence="3" id="KW-0031">Aminopeptidase</keyword>
<dbReference type="InterPro" id="IPR036005">
    <property type="entry name" value="Creatinase/aminopeptidase-like"/>
</dbReference>
<dbReference type="InterPro" id="IPR000587">
    <property type="entry name" value="Creatinase_N"/>
</dbReference>
<dbReference type="RefSeq" id="WP_022719179.1">
    <property type="nucleotide sequence ID" value="NZ_ATTQ01000045.1"/>
</dbReference>
<dbReference type="InterPro" id="IPR000994">
    <property type="entry name" value="Pept_M24"/>
</dbReference>
<keyword evidence="3" id="KW-0378">Hydrolase</keyword>
<keyword evidence="3" id="KW-0645">Protease</keyword>
<dbReference type="Proteomes" id="UP000319824">
    <property type="component" value="Unassembled WGS sequence"/>
</dbReference>
<dbReference type="GO" id="GO:0004177">
    <property type="term" value="F:aminopeptidase activity"/>
    <property type="evidence" value="ECO:0007669"/>
    <property type="project" value="UniProtKB-KW"/>
</dbReference>
<dbReference type="SUPFAM" id="SSF53092">
    <property type="entry name" value="Creatinase/prolidase N-terminal domain"/>
    <property type="match status" value="1"/>
</dbReference>
<dbReference type="PANTHER" id="PTHR46112:SF2">
    <property type="entry name" value="XAA-PRO AMINOPEPTIDASE P-RELATED"/>
    <property type="match status" value="1"/>
</dbReference>
<dbReference type="CDD" id="cd01066">
    <property type="entry name" value="APP_MetAP"/>
    <property type="match status" value="1"/>
</dbReference>
<evidence type="ECO:0000259" key="2">
    <source>
        <dbReference type="Pfam" id="PF01321"/>
    </source>
</evidence>
<dbReference type="AlphaFoldDB" id="A0A559TK16"/>
<dbReference type="Pfam" id="PF00557">
    <property type="entry name" value="Peptidase_M24"/>
    <property type="match status" value="1"/>
</dbReference>
<evidence type="ECO:0000313" key="4">
    <source>
        <dbReference type="Proteomes" id="UP000319824"/>
    </source>
</evidence>
<sequence>MADPTTTIPLTGISFPISEYKRRQDKVLEAVRRAELDALLVTAHVHLEYLSGYNGMGGYFAPFPLILVPGRSPVFAVREYEVEAVIAESCVGEVFPYTQEKDFAKVCGEILRRFGVQAGKVGFELGCWNLAPADLMALQAQLPEMKVVDATRIVPTAAAVLSDLELEAMRASMATTDLAVRTFQNSLTEGVTEVEVYAAIKKQVKEAGGELNDFCSLTFGDRVRLAHGAPARYPLHKNQPAVIEVGGASGNYSAGLVRAGVLGRNPEAESIYELSLEALEAAIAVIKPGVTAGSVDAAARDVIARSGRHRAFRHRTGYQTGLRWSERGGLSLEPDSKEIVQLRMTLHMPMFLFSQTGYIFGVSEQVLVTERGAEVLSSTPRSLHFA</sequence>
<proteinExistence type="predicted"/>
<gene>
    <name evidence="3" type="ORF">BCL32_0296</name>
</gene>